<dbReference type="AlphaFoldDB" id="A0A383DV76"/>
<evidence type="ECO:0000313" key="1">
    <source>
        <dbReference type="EMBL" id="SVE48381.1"/>
    </source>
</evidence>
<accession>A0A383DV76</accession>
<dbReference type="EMBL" id="UINC01220460">
    <property type="protein sequence ID" value="SVE48381.1"/>
    <property type="molecule type" value="Genomic_DNA"/>
</dbReference>
<feature type="non-terminal residue" evidence="1">
    <location>
        <position position="1"/>
    </location>
</feature>
<sequence>VKAWINDGNAKFSNHFAGVLRKMEMEEFIAL</sequence>
<name>A0A383DV76_9ZZZZ</name>
<proteinExistence type="predicted"/>
<gene>
    <name evidence="1" type="ORF">METZ01_LOCUS501235</name>
</gene>
<reference evidence="1" key="1">
    <citation type="submission" date="2018-05" db="EMBL/GenBank/DDBJ databases">
        <authorList>
            <person name="Lanie J.A."/>
            <person name="Ng W.-L."/>
            <person name="Kazmierczak K.M."/>
            <person name="Andrzejewski T.M."/>
            <person name="Davidsen T.M."/>
            <person name="Wayne K.J."/>
            <person name="Tettelin H."/>
            <person name="Glass J.I."/>
            <person name="Rusch D."/>
            <person name="Podicherti R."/>
            <person name="Tsui H.-C.T."/>
            <person name="Winkler M.E."/>
        </authorList>
    </citation>
    <scope>NUCLEOTIDE SEQUENCE</scope>
</reference>
<organism evidence="1">
    <name type="scientific">marine metagenome</name>
    <dbReference type="NCBI Taxonomy" id="408172"/>
    <lineage>
        <taxon>unclassified sequences</taxon>
        <taxon>metagenomes</taxon>
        <taxon>ecological metagenomes</taxon>
    </lineage>
</organism>
<protein>
    <submittedName>
        <fullName evidence="1">Uncharacterized protein</fullName>
    </submittedName>
</protein>